<keyword evidence="5" id="KW-0410">Iron transport</keyword>
<evidence type="ECO:0000256" key="10">
    <source>
        <dbReference type="ARBA" id="ARBA00023136"/>
    </source>
</evidence>
<dbReference type="InterPro" id="IPR027417">
    <property type="entry name" value="P-loop_NTPase"/>
</dbReference>
<evidence type="ECO:0000313" key="12">
    <source>
        <dbReference type="EMBL" id="TNY32650.1"/>
    </source>
</evidence>
<keyword evidence="7 12" id="KW-0067">ATP-binding</keyword>
<dbReference type="AlphaFoldDB" id="A0A5C5GDS5"/>
<evidence type="ECO:0000256" key="8">
    <source>
        <dbReference type="ARBA" id="ARBA00023004"/>
    </source>
</evidence>
<keyword evidence="4" id="KW-1003">Cell membrane</keyword>
<evidence type="ECO:0000256" key="2">
    <source>
        <dbReference type="ARBA" id="ARBA00005417"/>
    </source>
</evidence>
<name>A0A5C5GDS5_9RHOB</name>
<keyword evidence="6" id="KW-0547">Nucleotide-binding</keyword>
<dbReference type="Gene3D" id="3.40.50.300">
    <property type="entry name" value="P-loop containing nucleotide triphosphate hydrolases"/>
    <property type="match status" value="1"/>
</dbReference>
<evidence type="ECO:0000256" key="1">
    <source>
        <dbReference type="ARBA" id="ARBA00004202"/>
    </source>
</evidence>
<dbReference type="PANTHER" id="PTHR42771:SF2">
    <property type="entry name" value="IRON(3+)-HYDROXAMATE IMPORT ATP-BINDING PROTEIN FHUC"/>
    <property type="match status" value="1"/>
</dbReference>
<gene>
    <name evidence="12" type="ORF">FHY64_05045</name>
</gene>
<dbReference type="Proteomes" id="UP000314011">
    <property type="component" value="Unassembled WGS sequence"/>
</dbReference>
<keyword evidence="8" id="KW-0408">Iron</keyword>
<evidence type="ECO:0000256" key="9">
    <source>
        <dbReference type="ARBA" id="ARBA00023065"/>
    </source>
</evidence>
<dbReference type="PANTHER" id="PTHR42771">
    <property type="entry name" value="IRON(3+)-HYDROXAMATE IMPORT ATP-BINDING PROTEIN FHUC"/>
    <property type="match status" value="1"/>
</dbReference>
<keyword evidence="3" id="KW-0813">Transport</keyword>
<dbReference type="Pfam" id="PF00005">
    <property type="entry name" value="ABC_tran"/>
    <property type="match status" value="1"/>
</dbReference>
<proteinExistence type="inferred from homology"/>
<evidence type="ECO:0000313" key="13">
    <source>
        <dbReference type="Proteomes" id="UP000314011"/>
    </source>
</evidence>
<dbReference type="EMBL" id="VFFF01000001">
    <property type="protein sequence ID" value="TNY32650.1"/>
    <property type="molecule type" value="Genomic_DNA"/>
</dbReference>
<dbReference type="FunFam" id="3.40.50.300:FF:000134">
    <property type="entry name" value="Iron-enterobactin ABC transporter ATP-binding protein"/>
    <property type="match status" value="1"/>
</dbReference>
<sequence>MAGPVCRRGRPGRPSHFSASRTCSTRRLLQVCRNLSVFVGIKVPLSTPVSAGRDAPQGAPRLVIENVTTGYGGKTVVEGLSLEIPDASLTILVGPNGCGKSTLLKAMARVLPLGGGRITLDGKAVHATPTRDVARKLALLPQGPVAPEGLTVRELVAQGRFPHQSLLRQWSREDARALDSAMAAADVADFADRPVSDLSGGQRQRCWIAMVLAQETDIILLDEPTTFLDLKVQVDLLSLLRRIAHEEGRTLVVVLHELNVAAAFADLLVMMKDGRLVAGGSVGETFTSDRLEEVFGLDASVLTDPSSGRPVCVPNVAPRGWSGQGLAAQ</sequence>
<reference evidence="12 13" key="1">
    <citation type="submission" date="2019-06" db="EMBL/GenBank/DDBJ databases">
        <title>Genome of new Rhodobacteraceae sp. SM1903.</title>
        <authorList>
            <person name="Ren X."/>
        </authorList>
    </citation>
    <scope>NUCLEOTIDE SEQUENCE [LARGE SCALE GENOMIC DNA]</scope>
    <source>
        <strain evidence="12 13">SM1903</strain>
    </source>
</reference>
<dbReference type="GO" id="GO:0016887">
    <property type="term" value="F:ATP hydrolysis activity"/>
    <property type="evidence" value="ECO:0007669"/>
    <property type="project" value="InterPro"/>
</dbReference>
<dbReference type="CDD" id="cd03214">
    <property type="entry name" value="ABC_Iron-Siderophores_B12_Hemin"/>
    <property type="match status" value="1"/>
</dbReference>
<comment type="caution">
    <text evidence="12">The sequence shown here is derived from an EMBL/GenBank/DDBJ whole genome shotgun (WGS) entry which is preliminary data.</text>
</comment>
<dbReference type="GO" id="GO:0006826">
    <property type="term" value="P:iron ion transport"/>
    <property type="evidence" value="ECO:0007669"/>
    <property type="project" value="UniProtKB-KW"/>
</dbReference>
<evidence type="ECO:0000256" key="5">
    <source>
        <dbReference type="ARBA" id="ARBA00022496"/>
    </source>
</evidence>
<dbReference type="PROSITE" id="PS50893">
    <property type="entry name" value="ABC_TRANSPORTER_2"/>
    <property type="match status" value="1"/>
</dbReference>
<dbReference type="InterPro" id="IPR003439">
    <property type="entry name" value="ABC_transporter-like_ATP-bd"/>
</dbReference>
<comment type="similarity">
    <text evidence="2">Belongs to the ABC transporter superfamily.</text>
</comment>
<dbReference type="OrthoDB" id="9805601at2"/>
<dbReference type="GO" id="GO:0005886">
    <property type="term" value="C:plasma membrane"/>
    <property type="evidence" value="ECO:0007669"/>
    <property type="project" value="UniProtKB-SubCell"/>
</dbReference>
<keyword evidence="10" id="KW-0472">Membrane</keyword>
<dbReference type="InterPro" id="IPR051535">
    <property type="entry name" value="Siderophore_ABC-ATPase"/>
</dbReference>
<dbReference type="InterPro" id="IPR003593">
    <property type="entry name" value="AAA+_ATPase"/>
</dbReference>
<keyword evidence="9" id="KW-0406">Ion transport</keyword>
<evidence type="ECO:0000256" key="4">
    <source>
        <dbReference type="ARBA" id="ARBA00022475"/>
    </source>
</evidence>
<organism evidence="12 13">
    <name type="scientific">Pelagovum pacificum</name>
    <dbReference type="NCBI Taxonomy" id="2588711"/>
    <lineage>
        <taxon>Bacteria</taxon>
        <taxon>Pseudomonadati</taxon>
        <taxon>Pseudomonadota</taxon>
        <taxon>Alphaproteobacteria</taxon>
        <taxon>Rhodobacterales</taxon>
        <taxon>Paracoccaceae</taxon>
        <taxon>Pelagovum</taxon>
    </lineage>
</organism>
<feature type="domain" description="ABC transporter" evidence="11">
    <location>
        <begin position="62"/>
        <end position="298"/>
    </location>
</feature>
<accession>A0A5C5GDS5</accession>
<evidence type="ECO:0000256" key="6">
    <source>
        <dbReference type="ARBA" id="ARBA00022741"/>
    </source>
</evidence>
<dbReference type="SMART" id="SM00382">
    <property type="entry name" value="AAA"/>
    <property type="match status" value="1"/>
</dbReference>
<evidence type="ECO:0000256" key="7">
    <source>
        <dbReference type="ARBA" id="ARBA00022840"/>
    </source>
</evidence>
<dbReference type="SUPFAM" id="SSF52540">
    <property type="entry name" value="P-loop containing nucleoside triphosphate hydrolases"/>
    <property type="match status" value="1"/>
</dbReference>
<comment type="subcellular location">
    <subcellularLocation>
        <location evidence="1">Cell membrane</location>
        <topology evidence="1">Peripheral membrane protein</topology>
    </subcellularLocation>
</comment>
<evidence type="ECO:0000256" key="3">
    <source>
        <dbReference type="ARBA" id="ARBA00022448"/>
    </source>
</evidence>
<protein>
    <submittedName>
        <fullName evidence="12">ABC transporter ATP-binding protein</fullName>
    </submittedName>
</protein>
<evidence type="ECO:0000259" key="11">
    <source>
        <dbReference type="PROSITE" id="PS50893"/>
    </source>
</evidence>
<keyword evidence="13" id="KW-1185">Reference proteome</keyword>
<dbReference type="GO" id="GO:0005524">
    <property type="term" value="F:ATP binding"/>
    <property type="evidence" value="ECO:0007669"/>
    <property type="project" value="UniProtKB-KW"/>
</dbReference>